<reference evidence="1 2" key="1">
    <citation type="submission" date="2014-04" db="EMBL/GenBank/DDBJ databases">
        <title>Evolutionary Origins and Diversification of the Mycorrhizal Mutualists.</title>
        <authorList>
            <consortium name="DOE Joint Genome Institute"/>
            <consortium name="Mycorrhizal Genomics Consortium"/>
            <person name="Kohler A."/>
            <person name="Kuo A."/>
            <person name="Nagy L.G."/>
            <person name="Floudas D."/>
            <person name="Copeland A."/>
            <person name="Barry K.W."/>
            <person name="Cichocki N."/>
            <person name="Veneault-Fourrey C."/>
            <person name="LaButti K."/>
            <person name="Lindquist E.A."/>
            <person name="Lipzen A."/>
            <person name="Lundell T."/>
            <person name="Morin E."/>
            <person name="Murat C."/>
            <person name="Riley R."/>
            <person name="Ohm R."/>
            <person name="Sun H."/>
            <person name="Tunlid A."/>
            <person name="Henrissat B."/>
            <person name="Grigoriev I.V."/>
            <person name="Hibbett D.S."/>
            <person name="Martin F."/>
        </authorList>
    </citation>
    <scope>NUCLEOTIDE SEQUENCE [LARGE SCALE GENOMIC DNA]</scope>
    <source>
        <strain evidence="1 2">FD-317 M1</strain>
    </source>
</reference>
<organism evidence="1 2">
    <name type="scientific">Collybiopsis luxurians FD-317 M1</name>
    <dbReference type="NCBI Taxonomy" id="944289"/>
    <lineage>
        <taxon>Eukaryota</taxon>
        <taxon>Fungi</taxon>
        <taxon>Dikarya</taxon>
        <taxon>Basidiomycota</taxon>
        <taxon>Agaricomycotina</taxon>
        <taxon>Agaricomycetes</taxon>
        <taxon>Agaricomycetidae</taxon>
        <taxon>Agaricales</taxon>
        <taxon>Marasmiineae</taxon>
        <taxon>Omphalotaceae</taxon>
        <taxon>Collybiopsis</taxon>
        <taxon>Collybiopsis luxurians</taxon>
    </lineage>
</organism>
<dbReference type="AlphaFoldDB" id="A0A0D0C521"/>
<proteinExistence type="predicted"/>
<dbReference type="Proteomes" id="UP000053593">
    <property type="component" value="Unassembled WGS sequence"/>
</dbReference>
<protein>
    <submittedName>
        <fullName evidence="1">Uncharacterized protein</fullName>
    </submittedName>
</protein>
<dbReference type="HOGENOM" id="CLU_134543_0_0_1"/>
<keyword evidence="2" id="KW-1185">Reference proteome</keyword>
<name>A0A0D0C521_9AGAR</name>
<dbReference type="EMBL" id="KN834969">
    <property type="protein sequence ID" value="KIK49878.1"/>
    <property type="molecule type" value="Genomic_DNA"/>
</dbReference>
<sequence>LMKQCDNFVHEHNMLPKGTTLFCEKPHPQAAEFLVAWIMDLCNEINLDGTAKDVSVTWSIYTHAQKMRASATFAFGRVHGLGMAVWHHSEISGKICGNPSVSETVSSYMLSLCC</sequence>
<accession>A0A0D0C521</accession>
<evidence type="ECO:0000313" key="1">
    <source>
        <dbReference type="EMBL" id="KIK49878.1"/>
    </source>
</evidence>
<dbReference type="OrthoDB" id="3163890at2759"/>
<feature type="non-terminal residue" evidence="1">
    <location>
        <position position="114"/>
    </location>
</feature>
<evidence type="ECO:0000313" key="2">
    <source>
        <dbReference type="Proteomes" id="UP000053593"/>
    </source>
</evidence>
<gene>
    <name evidence="1" type="ORF">GYMLUDRAFT_183445</name>
</gene>